<dbReference type="Proteomes" id="UP000786693">
    <property type="component" value="Unassembled WGS sequence"/>
</dbReference>
<comment type="caution">
    <text evidence="1">The sequence shown here is derived from an EMBL/GenBank/DDBJ whole genome shotgun (WGS) entry which is preliminary data.</text>
</comment>
<evidence type="ECO:0000313" key="1">
    <source>
        <dbReference type="EMBL" id="GIT95467.1"/>
    </source>
</evidence>
<evidence type="ECO:0000313" key="2">
    <source>
        <dbReference type="Proteomes" id="UP000786693"/>
    </source>
</evidence>
<gene>
    <name evidence="1" type="ORF">JANAI62_20900</name>
</gene>
<proteinExistence type="predicted"/>
<reference evidence="1 2" key="1">
    <citation type="submission" date="2021-05" db="EMBL/GenBank/DDBJ databases">
        <title>Bacteria Genome sequencing.</title>
        <authorList>
            <person name="Takabe Y."/>
            <person name="Nakajima Y."/>
            <person name="Suzuki S."/>
            <person name="Shiozaki T."/>
        </authorList>
    </citation>
    <scope>NUCLEOTIDE SEQUENCE [LARGE SCALE GENOMIC DNA]</scope>
    <source>
        <strain evidence="1 2">AI_62</strain>
    </source>
</reference>
<name>A0ABQ4NM31_9RHOB</name>
<dbReference type="EMBL" id="BPFH01000003">
    <property type="protein sequence ID" value="GIT95467.1"/>
    <property type="molecule type" value="Genomic_DNA"/>
</dbReference>
<dbReference type="RefSeq" id="WP_220748956.1">
    <property type="nucleotide sequence ID" value="NZ_BPFH01000003.1"/>
</dbReference>
<organism evidence="1 2">
    <name type="scientific">Jannaschia pagri</name>
    <dbReference type="NCBI Taxonomy" id="2829797"/>
    <lineage>
        <taxon>Bacteria</taxon>
        <taxon>Pseudomonadati</taxon>
        <taxon>Pseudomonadota</taxon>
        <taxon>Alphaproteobacteria</taxon>
        <taxon>Rhodobacterales</taxon>
        <taxon>Roseobacteraceae</taxon>
        <taxon>Jannaschia</taxon>
    </lineage>
</organism>
<keyword evidence="2" id="KW-1185">Reference proteome</keyword>
<protein>
    <submittedName>
        <fullName evidence="1">Uncharacterized protein</fullName>
    </submittedName>
</protein>
<accession>A0ABQ4NM31</accession>
<sequence length="401" mass="43393">MLNSDPSNALADLPVNRVNVVDSAGNRSPEGLQTLVDTYLSLGWGTEALHILDQLEADQDIPRRIVATALDASPNFGDDQVLGDPACGPATTSLLLISGPGDIDWDAVDAEALVHFIDRLPPIRRRDLEPRLRDGLVRLGKEETLARLTSRPARQQTEGAVSAEITAAGTDEQAIRATLDLLRNSPAPLSDAQRTILGNALALRRSIPDGPLKDEFDDALAQGLLLSGHTDEAIDVIDKSPDRAAEMLAMVLDERPPEDALEIAVRLRPSLPSNAAVIDDVARLMRTFGLTEAAAEYEAIRPGEGLPARPVLARDPATAEGDPLTSIDQAWLERDFTRVAEEEVTESQTPRSLLAQYVVERNDTTLPSDDFTRAEYLLDSSRSVSSVISALLNEGQSIREQ</sequence>